<dbReference type="InterPro" id="IPR036388">
    <property type="entry name" value="WH-like_DNA-bd_sf"/>
</dbReference>
<keyword evidence="3" id="KW-1185">Reference proteome</keyword>
<dbReference type="InterPro" id="IPR036390">
    <property type="entry name" value="WH_DNA-bd_sf"/>
</dbReference>
<dbReference type="SMART" id="SM00418">
    <property type="entry name" value="HTH_ARSR"/>
    <property type="match status" value="1"/>
</dbReference>
<dbReference type="Pfam" id="PF12840">
    <property type="entry name" value="HTH_20"/>
    <property type="match status" value="1"/>
</dbReference>
<dbReference type="AlphaFoldDB" id="A0A239FWB6"/>
<dbReference type="Gene3D" id="1.10.10.10">
    <property type="entry name" value="Winged helix-like DNA-binding domain superfamily/Winged helix DNA-binding domain"/>
    <property type="match status" value="1"/>
</dbReference>
<evidence type="ECO:0000313" key="2">
    <source>
        <dbReference type="EMBL" id="SNS60114.1"/>
    </source>
</evidence>
<accession>A0A239FWB6</accession>
<dbReference type="RefSeq" id="WP_089207859.1">
    <property type="nucleotide sequence ID" value="NZ_FZOD01000012.1"/>
</dbReference>
<dbReference type="GO" id="GO:0003700">
    <property type="term" value="F:DNA-binding transcription factor activity"/>
    <property type="evidence" value="ECO:0007669"/>
    <property type="project" value="InterPro"/>
</dbReference>
<dbReference type="InterPro" id="IPR011991">
    <property type="entry name" value="ArsR-like_HTH"/>
</dbReference>
<gene>
    <name evidence="2" type="ORF">SAMN05216276_101279</name>
</gene>
<name>A0A239FWB6_9ACTN</name>
<reference evidence="2 3" key="1">
    <citation type="submission" date="2017-06" db="EMBL/GenBank/DDBJ databases">
        <authorList>
            <person name="Kim H.J."/>
            <person name="Triplett B.A."/>
        </authorList>
    </citation>
    <scope>NUCLEOTIDE SEQUENCE [LARGE SCALE GENOMIC DNA]</scope>
    <source>
        <strain evidence="2 3">CGMCC 4.2132</strain>
    </source>
</reference>
<dbReference type="InterPro" id="IPR001845">
    <property type="entry name" value="HTH_ArsR_DNA-bd_dom"/>
</dbReference>
<sequence length="185" mass="20769">MSHPQPRRVSDVDALKALAHPLRVSLLHHLLAVGPRTASECAEEVGSTGSNCSWHLRQLAKFGFVERVETANGRERPWRSTEVGIDIGAFDEDPAVRTQQDALLALQLNEDNRLMQRFLDRQHELPREWLLASAMHGYTLNVRPEELTELLGTIDDLLRPYLVAVREDAPEGSAPAHVGIRAFLR</sequence>
<dbReference type="Proteomes" id="UP000198282">
    <property type="component" value="Unassembled WGS sequence"/>
</dbReference>
<dbReference type="CDD" id="cd00090">
    <property type="entry name" value="HTH_ARSR"/>
    <property type="match status" value="1"/>
</dbReference>
<dbReference type="EMBL" id="FZOD01000012">
    <property type="protein sequence ID" value="SNS60114.1"/>
    <property type="molecule type" value="Genomic_DNA"/>
</dbReference>
<organism evidence="2 3">
    <name type="scientific">Streptosporangium subroseum</name>
    <dbReference type="NCBI Taxonomy" id="106412"/>
    <lineage>
        <taxon>Bacteria</taxon>
        <taxon>Bacillati</taxon>
        <taxon>Actinomycetota</taxon>
        <taxon>Actinomycetes</taxon>
        <taxon>Streptosporangiales</taxon>
        <taxon>Streptosporangiaceae</taxon>
        <taxon>Streptosporangium</taxon>
    </lineage>
</organism>
<dbReference type="OrthoDB" id="7945987at2"/>
<proteinExistence type="predicted"/>
<protein>
    <submittedName>
        <fullName evidence="2">Helix-turn-helix domain-containing protein</fullName>
    </submittedName>
</protein>
<evidence type="ECO:0000313" key="3">
    <source>
        <dbReference type="Proteomes" id="UP000198282"/>
    </source>
</evidence>
<evidence type="ECO:0000259" key="1">
    <source>
        <dbReference type="SMART" id="SM00418"/>
    </source>
</evidence>
<dbReference type="SUPFAM" id="SSF46785">
    <property type="entry name" value="Winged helix' DNA-binding domain"/>
    <property type="match status" value="1"/>
</dbReference>
<feature type="domain" description="HTH arsR-type" evidence="1">
    <location>
        <begin position="13"/>
        <end position="92"/>
    </location>
</feature>